<protein>
    <recommendedName>
        <fullName evidence="4">DZANK-type domain-containing protein</fullName>
    </recommendedName>
</protein>
<organism evidence="2 3">
    <name type="scientific">Sinomonas cellulolyticus</name>
    <dbReference type="NCBI Taxonomy" id="2801916"/>
    <lineage>
        <taxon>Bacteria</taxon>
        <taxon>Bacillati</taxon>
        <taxon>Actinomycetota</taxon>
        <taxon>Actinomycetes</taxon>
        <taxon>Micrococcales</taxon>
        <taxon>Micrococcaceae</taxon>
        <taxon>Sinomonas</taxon>
    </lineage>
</organism>
<evidence type="ECO:0008006" key="4">
    <source>
        <dbReference type="Google" id="ProtNLM"/>
    </source>
</evidence>
<reference evidence="2 3" key="1">
    <citation type="submission" date="2021-01" db="EMBL/GenBank/DDBJ databases">
        <title>Genome public.</title>
        <authorList>
            <person name="Liu C."/>
            <person name="Sun Q."/>
        </authorList>
    </citation>
    <scope>NUCLEOTIDE SEQUENCE [LARGE SCALE GENOMIC DNA]</scope>
    <source>
        <strain evidence="2 3">JC656</strain>
    </source>
</reference>
<name>A0ABS1K0P4_9MICC</name>
<gene>
    <name evidence="2" type="ORF">JJE72_05890</name>
</gene>
<sequence>MSTAAVVIPNAENTAHREPAPRRPAVALVQDDLCTDCGNVLGEAEEYRCSGCLDLDAHMWCRDCGAVLKDSDLSAGVCADCTA</sequence>
<dbReference type="RefSeq" id="WP_189694282.1">
    <property type="nucleotide sequence ID" value="NZ_BNCM01000009.1"/>
</dbReference>
<feature type="region of interest" description="Disordered" evidence="1">
    <location>
        <begin position="1"/>
        <end position="21"/>
    </location>
</feature>
<evidence type="ECO:0000313" key="3">
    <source>
        <dbReference type="Proteomes" id="UP000639051"/>
    </source>
</evidence>
<accession>A0ABS1K0P4</accession>
<comment type="caution">
    <text evidence="2">The sequence shown here is derived from an EMBL/GenBank/DDBJ whole genome shotgun (WGS) entry which is preliminary data.</text>
</comment>
<dbReference type="EMBL" id="JAERRC010000015">
    <property type="protein sequence ID" value="MBL0705038.1"/>
    <property type="molecule type" value="Genomic_DNA"/>
</dbReference>
<evidence type="ECO:0000313" key="2">
    <source>
        <dbReference type="EMBL" id="MBL0705038.1"/>
    </source>
</evidence>
<evidence type="ECO:0000256" key="1">
    <source>
        <dbReference type="SAM" id="MobiDB-lite"/>
    </source>
</evidence>
<dbReference type="Proteomes" id="UP000639051">
    <property type="component" value="Unassembled WGS sequence"/>
</dbReference>
<proteinExistence type="predicted"/>
<keyword evidence="3" id="KW-1185">Reference proteome</keyword>